<dbReference type="OrthoDB" id="3226250at2759"/>
<dbReference type="EMBL" id="MU155173">
    <property type="protein sequence ID" value="KAF9481819.1"/>
    <property type="molecule type" value="Genomic_DNA"/>
</dbReference>
<name>A0A9P5Z659_9AGAR</name>
<dbReference type="AlphaFoldDB" id="A0A9P5Z659"/>
<protein>
    <submittedName>
        <fullName evidence="1">Uncharacterized protein</fullName>
    </submittedName>
</protein>
<dbReference type="Proteomes" id="UP000807469">
    <property type="component" value="Unassembled WGS sequence"/>
</dbReference>
<evidence type="ECO:0000313" key="2">
    <source>
        <dbReference type="Proteomes" id="UP000807469"/>
    </source>
</evidence>
<comment type="caution">
    <text evidence="1">The sequence shown here is derived from an EMBL/GenBank/DDBJ whole genome shotgun (WGS) entry which is preliminary data.</text>
</comment>
<keyword evidence="2" id="KW-1185">Reference proteome</keyword>
<gene>
    <name evidence="1" type="ORF">BDN70DRAFT_991563</name>
</gene>
<sequence length="367" mass="42435">MPFQLPRYRTYWVKSLHVSTYQQSKNFLERFRLRALIIELIETDPDGTNLENRTVDWVIRRYYAEIHPRDQSQHHIASEHLGDSIVGWEPRHLRHISHAEICGWFAKHATWLLAYQIASNSPNSRLLAIPQWVSFCKQAQMDSINAGHKGVKWGQQTEDDALKSTRIYDLPNQLANFGQTIDFWSQKLKNASQRTEKLKTMHYSKRPLQSRPLVAVVPHCQQTFQYDSEFSNATTSESSESDSELLSYSSQILQTLHTPPAIQTGYFIWHCQLCAHAIDLLSIPVDYLEILPHQIIHILNTKSWNVNDDPVKEALYLMVSHHHKTAHFHAAGLHFSKKGSNFYLEGASSNPRKHKKVKIEEGEPILN</sequence>
<reference evidence="1" key="1">
    <citation type="submission" date="2020-11" db="EMBL/GenBank/DDBJ databases">
        <authorList>
            <consortium name="DOE Joint Genome Institute"/>
            <person name="Ahrendt S."/>
            <person name="Riley R."/>
            <person name="Andreopoulos W."/>
            <person name="Labutti K."/>
            <person name="Pangilinan J."/>
            <person name="Ruiz-Duenas F.J."/>
            <person name="Barrasa J.M."/>
            <person name="Sanchez-Garcia M."/>
            <person name="Camarero S."/>
            <person name="Miyauchi S."/>
            <person name="Serrano A."/>
            <person name="Linde D."/>
            <person name="Babiker R."/>
            <person name="Drula E."/>
            <person name="Ayuso-Fernandez I."/>
            <person name="Pacheco R."/>
            <person name="Padilla G."/>
            <person name="Ferreira P."/>
            <person name="Barriuso J."/>
            <person name="Kellner H."/>
            <person name="Castanera R."/>
            <person name="Alfaro M."/>
            <person name="Ramirez L."/>
            <person name="Pisabarro A.G."/>
            <person name="Kuo A."/>
            <person name="Tritt A."/>
            <person name="Lipzen A."/>
            <person name="He G."/>
            <person name="Yan M."/>
            <person name="Ng V."/>
            <person name="Cullen D."/>
            <person name="Martin F."/>
            <person name="Rosso M.-N."/>
            <person name="Henrissat B."/>
            <person name="Hibbett D."/>
            <person name="Martinez A.T."/>
            <person name="Grigoriev I.V."/>
        </authorList>
    </citation>
    <scope>NUCLEOTIDE SEQUENCE</scope>
    <source>
        <strain evidence="1">CIRM-BRFM 674</strain>
    </source>
</reference>
<proteinExistence type="predicted"/>
<organism evidence="1 2">
    <name type="scientific">Pholiota conissans</name>
    <dbReference type="NCBI Taxonomy" id="109636"/>
    <lineage>
        <taxon>Eukaryota</taxon>
        <taxon>Fungi</taxon>
        <taxon>Dikarya</taxon>
        <taxon>Basidiomycota</taxon>
        <taxon>Agaricomycotina</taxon>
        <taxon>Agaricomycetes</taxon>
        <taxon>Agaricomycetidae</taxon>
        <taxon>Agaricales</taxon>
        <taxon>Agaricineae</taxon>
        <taxon>Strophariaceae</taxon>
        <taxon>Pholiota</taxon>
    </lineage>
</organism>
<accession>A0A9P5Z659</accession>
<evidence type="ECO:0000313" key="1">
    <source>
        <dbReference type="EMBL" id="KAF9481819.1"/>
    </source>
</evidence>